<evidence type="ECO:0000313" key="2">
    <source>
        <dbReference type="EnsemblPlants" id="AET7Gv20036700.1"/>
    </source>
</evidence>
<keyword evidence="1" id="KW-0812">Transmembrane</keyword>
<keyword evidence="3" id="KW-1185">Reference proteome</keyword>
<evidence type="ECO:0000313" key="3">
    <source>
        <dbReference type="Proteomes" id="UP000015105"/>
    </source>
</evidence>
<reference evidence="3" key="1">
    <citation type="journal article" date="2014" name="Science">
        <title>Ancient hybridizations among the ancestral genomes of bread wheat.</title>
        <authorList>
            <consortium name="International Wheat Genome Sequencing Consortium,"/>
            <person name="Marcussen T."/>
            <person name="Sandve S.R."/>
            <person name="Heier L."/>
            <person name="Spannagl M."/>
            <person name="Pfeifer M."/>
            <person name="Jakobsen K.S."/>
            <person name="Wulff B.B."/>
            <person name="Steuernagel B."/>
            <person name="Mayer K.F."/>
            <person name="Olsen O.A."/>
        </authorList>
    </citation>
    <scope>NUCLEOTIDE SEQUENCE [LARGE SCALE GENOMIC DNA]</scope>
    <source>
        <strain evidence="3">cv. AL8/78</strain>
    </source>
</reference>
<dbReference type="Gramene" id="AET7Gv20036700.1">
    <property type="protein sequence ID" value="AET7Gv20036700.1"/>
    <property type="gene ID" value="AET7Gv20036700"/>
</dbReference>
<dbReference type="EnsemblPlants" id="AET7Gv20036700.1">
    <property type="protein sequence ID" value="AET7Gv20036700.1"/>
    <property type="gene ID" value="AET7Gv20036700"/>
</dbReference>
<reference evidence="2" key="5">
    <citation type="journal article" date="2021" name="G3 (Bethesda)">
        <title>Aegilops tauschii genome assembly Aet v5.0 features greater sequence contiguity and improved annotation.</title>
        <authorList>
            <person name="Wang L."/>
            <person name="Zhu T."/>
            <person name="Rodriguez J.C."/>
            <person name="Deal K.R."/>
            <person name="Dubcovsky J."/>
            <person name="McGuire P.E."/>
            <person name="Lux T."/>
            <person name="Spannagl M."/>
            <person name="Mayer K.F.X."/>
            <person name="Baldrich P."/>
            <person name="Meyers B.C."/>
            <person name="Huo N."/>
            <person name="Gu Y.Q."/>
            <person name="Zhou H."/>
            <person name="Devos K.M."/>
            <person name="Bennetzen J.L."/>
            <person name="Unver T."/>
            <person name="Budak H."/>
            <person name="Gulick P.J."/>
            <person name="Galiba G."/>
            <person name="Kalapos B."/>
            <person name="Nelson D.R."/>
            <person name="Li P."/>
            <person name="You F.M."/>
            <person name="Luo M.C."/>
            <person name="Dvorak J."/>
        </authorList>
    </citation>
    <scope>NUCLEOTIDE SEQUENCE [LARGE SCALE GENOMIC DNA]</scope>
    <source>
        <strain evidence="2">cv. AL8/78</strain>
    </source>
</reference>
<organism evidence="2 3">
    <name type="scientific">Aegilops tauschii subsp. strangulata</name>
    <name type="common">Goatgrass</name>
    <dbReference type="NCBI Taxonomy" id="200361"/>
    <lineage>
        <taxon>Eukaryota</taxon>
        <taxon>Viridiplantae</taxon>
        <taxon>Streptophyta</taxon>
        <taxon>Embryophyta</taxon>
        <taxon>Tracheophyta</taxon>
        <taxon>Spermatophyta</taxon>
        <taxon>Magnoliopsida</taxon>
        <taxon>Liliopsida</taxon>
        <taxon>Poales</taxon>
        <taxon>Poaceae</taxon>
        <taxon>BOP clade</taxon>
        <taxon>Pooideae</taxon>
        <taxon>Triticodae</taxon>
        <taxon>Triticeae</taxon>
        <taxon>Triticinae</taxon>
        <taxon>Aegilops</taxon>
    </lineage>
</organism>
<dbReference type="AlphaFoldDB" id="A0A453QCA0"/>
<dbReference type="Proteomes" id="UP000015105">
    <property type="component" value="Chromosome 7D"/>
</dbReference>
<reference evidence="2" key="3">
    <citation type="journal article" date="2017" name="Nature">
        <title>Genome sequence of the progenitor of the wheat D genome Aegilops tauschii.</title>
        <authorList>
            <person name="Luo M.C."/>
            <person name="Gu Y.Q."/>
            <person name="Puiu D."/>
            <person name="Wang H."/>
            <person name="Twardziok S.O."/>
            <person name="Deal K.R."/>
            <person name="Huo N."/>
            <person name="Zhu T."/>
            <person name="Wang L."/>
            <person name="Wang Y."/>
            <person name="McGuire P.E."/>
            <person name="Liu S."/>
            <person name="Long H."/>
            <person name="Ramasamy R.K."/>
            <person name="Rodriguez J.C."/>
            <person name="Van S.L."/>
            <person name="Yuan L."/>
            <person name="Wang Z."/>
            <person name="Xia Z."/>
            <person name="Xiao L."/>
            <person name="Anderson O.D."/>
            <person name="Ouyang S."/>
            <person name="Liang Y."/>
            <person name="Zimin A.V."/>
            <person name="Pertea G."/>
            <person name="Qi P."/>
            <person name="Bennetzen J.L."/>
            <person name="Dai X."/>
            <person name="Dawson M.W."/>
            <person name="Muller H.G."/>
            <person name="Kugler K."/>
            <person name="Rivarola-Duarte L."/>
            <person name="Spannagl M."/>
            <person name="Mayer K.F.X."/>
            <person name="Lu F.H."/>
            <person name="Bevan M.W."/>
            <person name="Leroy P."/>
            <person name="Li P."/>
            <person name="You F.M."/>
            <person name="Sun Q."/>
            <person name="Liu Z."/>
            <person name="Lyons E."/>
            <person name="Wicker T."/>
            <person name="Salzberg S.L."/>
            <person name="Devos K.M."/>
            <person name="Dvorak J."/>
        </authorList>
    </citation>
    <scope>NUCLEOTIDE SEQUENCE [LARGE SCALE GENOMIC DNA]</scope>
    <source>
        <strain evidence="2">cv. AL8/78</strain>
    </source>
</reference>
<accession>A0A453QCA0</accession>
<reference evidence="2" key="4">
    <citation type="submission" date="2019-03" db="UniProtKB">
        <authorList>
            <consortium name="EnsemblPlants"/>
        </authorList>
    </citation>
    <scope>IDENTIFICATION</scope>
</reference>
<feature type="transmembrane region" description="Helical" evidence="1">
    <location>
        <begin position="31"/>
        <end position="49"/>
    </location>
</feature>
<proteinExistence type="predicted"/>
<protein>
    <submittedName>
        <fullName evidence="2">Uncharacterized protein</fullName>
    </submittedName>
</protein>
<reference evidence="3" key="2">
    <citation type="journal article" date="2017" name="Nat. Plants">
        <title>The Aegilops tauschii genome reveals multiple impacts of transposons.</title>
        <authorList>
            <person name="Zhao G."/>
            <person name="Zou C."/>
            <person name="Li K."/>
            <person name="Wang K."/>
            <person name="Li T."/>
            <person name="Gao L."/>
            <person name="Zhang X."/>
            <person name="Wang H."/>
            <person name="Yang Z."/>
            <person name="Liu X."/>
            <person name="Jiang W."/>
            <person name="Mao L."/>
            <person name="Kong X."/>
            <person name="Jiao Y."/>
            <person name="Jia J."/>
        </authorList>
    </citation>
    <scope>NUCLEOTIDE SEQUENCE [LARGE SCALE GENOMIC DNA]</scope>
    <source>
        <strain evidence="3">cv. AL8/78</strain>
    </source>
</reference>
<sequence>MVQAGTNMIYDVGDETLTLEEGAAASSPSQVSLMAIASLLLAWVLLFYLDDHLDRVYSCSIFLHCFAKKKYPFQHCGDIFLREKGSGKEKRWKACEVWYIVWTCCIGR</sequence>
<keyword evidence="1" id="KW-0472">Membrane</keyword>
<dbReference type="STRING" id="200361.A0A453QCA0"/>
<keyword evidence="1" id="KW-1133">Transmembrane helix</keyword>
<name>A0A453QCA0_AEGTS</name>
<evidence type="ECO:0000256" key="1">
    <source>
        <dbReference type="SAM" id="Phobius"/>
    </source>
</evidence>